<dbReference type="InterPro" id="IPR050261">
    <property type="entry name" value="FrsA_esterase"/>
</dbReference>
<dbReference type="PANTHER" id="PTHR22946">
    <property type="entry name" value="DIENELACTONE HYDROLASE DOMAIN-CONTAINING PROTEIN-RELATED"/>
    <property type="match status" value="1"/>
</dbReference>
<dbReference type="AlphaFoldDB" id="A0A316YHY7"/>
<dbReference type="InterPro" id="IPR029058">
    <property type="entry name" value="AB_hydrolase_fold"/>
</dbReference>
<accession>A0A316YHY7</accession>
<evidence type="ECO:0000313" key="3">
    <source>
        <dbReference type="Proteomes" id="UP000245768"/>
    </source>
</evidence>
<keyword evidence="3" id="KW-1185">Reference proteome</keyword>
<evidence type="ECO:0000313" key="2">
    <source>
        <dbReference type="EMBL" id="PWN88809.1"/>
    </source>
</evidence>
<protein>
    <submittedName>
        <fullName evidence="2">Alpha/beta-hydrolase</fullName>
    </submittedName>
</protein>
<keyword evidence="1 2" id="KW-0378">Hydrolase</keyword>
<dbReference type="GO" id="GO:0016788">
    <property type="term" value="F:hydrolase activity, acting on ester bonds"/>
    <property type="evidence" value="ECO:0007669"/>
    <property type="project" value="UniProtKB-ARBA"/>
</dbReference>
<dbReference type="Proteomes" id="UP000245768">
    <property type="component" value="Unassembled WGS sequence"/>
</dbReference>
<evidence type="ECO:0000256" key="1">
    <source>
        <dbReference type="ARBA" id="ARBA00022801"/>
    </source>
</evidence>
<gene>
    <name evidence="2" type="ORF">FA10DRAFT_303728</name>
</gene>
<dbReference type="RefSeq" id="XP_025376007.1">
    <property type="nucleotide sequence ID" value="XM_025525275.1"/>
</dbReference>
<organism evidence="2 3">
    <name type="scientific">Acaromyces ingoldii</name>
    <dbReference type="NCBI Taxonomy" id="215250"/>
    <lineage>
        <taxon>Eukaryota</taxon>
        <taxon>Fungi</taxon>
        <taxon>Dikarya</taxon>
        <taxon>Basidiomycota</taxon>
        <taxon>Ustilaginomycotina</taxon>
        <taxon>Exobasidiomycetes</taxon>
        <taxon>Exobasidiales</taxon>
        <taxon>Cryptobasidiaceae</taxon>
        <taxon>Acaromyces</taxon>
    </lineage>
</organism>
<dbReference type="OrthoDB" id="2498029at2759"/>
<dbReference type="GeneID" id="37047191"/>
<name>A0A316YHY7_9BASI</name>
<sequence length="298" mass="32098">MANSRTDVWIPSATPGVRLHAWQYTPRSSSRQRMPVIVGAPGFAFSKASGFDEYGKSEGTPRNLADLASQLQDYRSALAWVRGQSAFDPERIVLFGAAFSGGHAVTVAAEDGHIAAVLGLCPMINAKEAGKSLNSPWLIPVGLYGVLDRILSLVTFGFLPPLYIPATHPHDLKTGKTNEWIPGIVLTKGAPQFYKECDPESPRYVTARVVTDMATYMPVDTAVRHNLKSPTLLISPGGDNICPLEATKDFAARVPSAEVKVLGDKSSSHFAVLPSCVDGNIWQDCSQAMVEFLAAKLS</sequence>
<reference evidence="2 3" key="1">
    <citation type="journal article" date="2018" name="Mol. Biol. Evol.">
        <title>Broad Genomic Sampling Reveals a Smut Pathogenic Ancestry of the Fungal Clade Ustilaginomycotina.</title>
        <authorList>
            <person name="Kijpornyongpan T."/>
            <person name="Mondo S.J."/>
            <person name="Barry K."/>
            <person name="Sandor L."/>
            <person name="Lee J."/>
            <person name="Lipzen A."/>
            <person name="Pangilinan J."/>
            <person name="LaButti K."/>
            <person name="Hainaut M."/>
            <person name="Henrissat B."/>
            <person name="Grigoriev I.V."/>
            <person name="Spatafora J.W."/>
            <person name="Aime M.C."/>
        </authorList>
    </citation>
    <scope>NUCLEOTIDE SEQUENCE [LARGE SCALE GENOMIC DNA]</scope>
    <source>
        <strain evidence="2 3">MCA 4198</strain>
    </source>
</reference>
<dbReference type="Gene3D" id="3.40.50.1820">
    <property type="entry name" value="alpha/beta hydrolase"/>
    <property type="match status" value="1"/>
</dbReference>
<dbReference type="STRING" id="215250.A0A316YHY7"/>
<proteinExistence type="predicted"/>
<dbReference type="EMBL" id="KZ819638">
    <property type="protein sequence ID" value="PWN88809.1"/>
    <property type="molecule type" value="Genomic_DNA"/>
</dbReference>
<dbReference type="SUPFAM" id="SSF53474">
    <property type="entry name" value="alpha/beta-Hydrolases"/>
    <property type="match status" value="1"/>
</dbReference>
<dbReference type="PANTHER" id="PTHR22946:SF9">
    <property type="entry name" value="POLYKETIDE TRANSFERASE AF380"/>
    <property type="match status" value="1"/>
</dbReference>
<dbReference type="InParanoid" id="A0A316YHY7"/>